<evidence type="ECO:0000313" key="2">
    <source>
        <dbReference type="Proteomes" id="UP001055879"/>
    </source>
</evidence>
<organism evidence="1 2">
    <name type="scientific">Arctium lappa</name>
    <name type="common">Greater burdock</name>
    <name type="synonym">Lappa major</name>
    <dbReference type="NCBI Taxonomy" id="4217"/>
    <lineage>
        <taxon>Eukaryota</taxon>
        <taxon>Viridiplantae</taxon>
        <taxon>Streptophyta</taxon>
        <taxon>Embryophyta</taxon>
        <taxon>Tracheophyta</taxon>
        <taxon>Spermatophyta</taxon>
        <taxon>Magnoliopsida</taxon>
        <taxon>eudicotyledons</taxon>
        <taxon>Gunneridae</taxon>
        <taxon>Pentapetalae</taxon>
        <taxon>asterids</taxon>
        <taxon>campanulids</taxon>
        <taxon>Asterales</taxon>
        <taxon>Asteraceae</taxon>
        <taxon>Carduoideae</taxon>
        <taxon>Cardueae</taxon>
        <taxon>Arctiinae</taxon>
        <taxon>Arctium</taxon>
    </lineage>
</organism>
<comment type="caution">
    <text evidence="1">The sequence shown here is derived from an EMBL/GenBank/DDBJ whole genome shotgun (WGS) entry which is preliminary data.</text>
</comment>
<reference evidence="2" key="1">
    <citation type="journal article" date="2022" name="Mol. Ecol. Resour.">
        <title>The genomes of chicory, endive, great burdock and yacon provide insights into Asteraceae palaeo-polyploidization history and plant inulin production.</title>
        <authorList>
            <person name="Fan W."/>
            <person name="Wang S."/>
            <person name="Wang H."/>
            <person name="Wang A."/>
            <person name="Jiang F."/>
            <person name="Liu H."/>
            <person name="Zhao H."/>
            <person name="Xu D."/>
            <person name="Zhang Y."/>
        </authorList>
    </citation>
    <scope>NUCLEOTIDE SEQUENCE [LARGE SCALE GENOMIC DNA]</scope>
    <source>
        <strain evidence="2">cv. Niubang</strain>
    </source>
</reference>
<gene>
    <name evidence="1" type="ORF">L6452_18200</name>
</gene>
<name>A0ACB9C5G7_ARCLA</name>
<sequence>MPKKGSTRIFLCRIMEASAEGKSAKDVAILRQRKDKYNTRQKKRIELFIGKARSGISSFELIGDNPVEIHCAHWDDLKNPTQKDSIGKRNPSCSEEADLAEAIVEEDSMDRLMNNCGRRLRHQCPSVGTEFRLEISNVLFRFRFESIFALLQA</sequence>
<accession>A0ACB9C5G7</accession>
<evidence type="ECO:0000313" key="1">
    <source>
        <dbReference type="EMBL" id="KAI3729539.1"/>
    </source>
</evidence>
<dbReference type="Proteomes" id="UP001055879">
    <property type="component" value="Linkage Group LG05"/>
</dbReference>
<reference evidence="1 2" key="2">
    <citation type="journal article" date="2022" name="Mol. Ecol. Resour.">
        <title>The genomes of chicory, endive, great burdock and yacon provide insights into Asteraceae paleo-polyploidization history and plant inulin production.</title>
        <authorList>
            <person name="Fan W."/>
            <person name="Wang S."/>
            <person name="Wang H."/>
            <person name="Wang A."/>
            <person name="Jiang F."/>
            <person name="Liu H."/>
            <person name="Zhao H."/>
            <person name="Xu D."/>
            <person name="Zhang Y."/>
        </authorList>
    </citation>
    <scope>NUCLEOTIDE SEQUENCE [LARGE SCALE GENOMIC DNA]</scope>
    <source>
        <strain evidence="2">cv. Niubang</strain>
    </source>
</reference>
<keyword evidence="2" id="KW-1185">Reference proteome</keyword>
<dbReference type="EMBL" id="CM042051">
    <property type="protein sequence ID" value="KAI3729539.1"/>
    <property type="molecule type" value="Genomic_DNA"/>
</dbReference>
<protein>
    <submittedName>
        <fullName evidence="1">Uncharacterized protein</fullName>
    </submittedName>
</protein>
<proteinExistence type="predicted"/>